<accession>A0A3B1CC32</accession>
<feature type="transmembrane region" description="Helical" evidence="6">
    <location>
        <begin position="119"/>
        <end position="146"/>
    </location>
</feature>
<evidence type="ECO:0000313" key="7">
    <source>
        <dbReference type="EMBL" id="VAX20340.1"/>
    </source>
</evidence>
<dbReference type="GO" id="GO:0005886">
    <property type="term" value="C:plasma membrane"/>
    <property type="evidence" value="ECO:0007669"/>
    <property type="project" value="UniProtKB-SubCell"/>
</dbReference>
<feature type="transmembrane region" description="Helical" evidence="6">
    <location>
        <begin position="152"/>
        <end position="173"/>
    </location>
</feature>
<organism evidence="7">
    <name type="scientific">hydrothermal vent metagenome</name>
    <dbReference type="NCBI Taxonomy" id="652676"/>
    <lineage>
        <taxon>unclassified sequences</taxon>
        <taxon>metagenomes</taxon>
        <taxon>ecological metagenomes</taxon>
    </lineage>
</organism>
<feature type="transmembrane region" description="Helical" evidence="6">
    <location>
        <begin position="20"/>
        <end position="48"/>
    </location>
</feature>
<keyword evidence="3 6" id="KW-0812">Transmembrane</keyword>
<evidence type="ECO:0000256" key="3">
    <source>
        <dbReference type="ARBA" id="ARBA00022692"/>
    </source>
</evidence>
<protein>
    <submittedName>
        <fullName evidence="7">Gliding motility-associated ABC transporter permease protein GldF</fullName>
    </submittedName>
</protein>
<reference evidence="7" key="1">
    <citation type="submission" date="2018-06" db="EMBL/GenBank/DDBJ databases">
        <authorList>
            <person name="Zhirakovskaya E."/>
        </authorList>
    </citation>
    <scope>NUCLEOTIDE SEQUENCE</scope>
</reference>
<gene>
    <name evidence="7" type="ORF">MNBD_NITROSPINAE02-974</name>
</gene>
<dbReference type="AlphaFoldDB" id="A0A3B1CC32"/>
<dbReference type="EMBL" id="UOGE01000054">
    <property type="protein sequence ID" value="VAX20340.1"/>
    <property type="molecule type" value="Genomic_DNA"/>
</dbReference>
<evidence type="ECO:0000256" key="1">
    <source>
        <dbReference type="ARBA" id="ARBA00004651"/>
    </source>
</evidence>
<dbReference type="PANTHER" id="PTHR30294:SF29">
    <property type="entry name" value="MULTIDRUG ABC TRANSPORTER PERMEASE YBHS-RELATED"/>
    <property type="match status" value="1"/>
</dbReference>
<keyword evidence="4 6" id="KW-1133">Transmembrane helix</keyword>
<name>A0A3B1CC32_9ZZZZ</name>
<evidence type="ECO:0000256" key="6">
    <source>
        <dbReference type="SAM" id="Phobius"/>
    </source>
</evidence>
<keyword evidence="2" id="KW-1003">Cell membrane</keyword>
<evidence type="ECO:0000256" key="4">
    <source>
        <dbReference type="ARBA" id="ARBA00022989"/>
    </source>
</evidence>
<sequence length="258" mass="29379">MRTLLTVMMRELRSYFYSPIAYSVIFIFTLVAGFFFYSGMAMYGVTSFEMTRMAQMMPTQELSLSDFVIRPTFGNISVVMLLMMPLLTMRLFSEEKKSGSIELLFTWPIRDIELVLGKYFAALIVLAIAIGLTTVHVAIVGVYAPVPWGEFAASYLGLFLLGASFISLGLFVSTLTENQIISAILSFGALLIFWLGAWTMGQKRGLFPEVMKYISIIEHQDPFFKGVIDTMHLVYYFSFIFLFLFLALRSLETNKWRS</sequence>
<dbReference type="InterPro" id="IPR051449">
    <property type="entry name" value="ABC-2_transporter_component"/>
</dbReference>
<dbReference type="GO" id="GO:0140359">
    <property type="term" value="F:ABC-type transporter activity"/>
    <property type="evidence" value="ECO:0007669"/>
    <property type="project" value="InterPro"/>
</dbReference>
<evidence type="ECO:0000256" key="2">
    <source>
        <dbReference type="ARBA" id="ARBA00022475"/>
    </source>
</evidence>
<feature type="transmembrane region" description="Helical" evidence="6">
    <location>
        <begin position="68"/>
        <end position="87"/>
    </location>
</feature>
<dbReference type="PANTHER" id="PTHR30294">
    <property type="entry name" value="MEMBRANE COMPONENT OF ABC TRANSPORTER YHHJ-RELATED"/>
    <property type="match status" value="1"/>
</dbReference>
<keyword evidence="5 6" id="KW-0472">Membrane</keyword>
<proteinExistence type="predicted"/>
<feature type="transmembrane region" description="Helical" evidence="6">
    <location>
        <begin position="233"/>
        <end position="251"/>
    </location>
</feature>
<dbReference type="Pfam" id="PF12679">
    <property type="entry name" value="ABC2_membrane_2"/>
    <property type="match status" value="1"/>
</dbReference>
<comment type="subcellular location">
    <subcellularLocation>
        <location evidence="1">Cell membrane</location>
        <topology evidence="1">Multi-pass membrane protein</topology>
    </subcellularLocation>
</comment>
<evidence type="ECO:0000256" key="5">
    <source>
        <dbReference type="ARBA" id="ARBA00023136"/>
    </source>
</evidence>
<feature type="transmembrane region" description="Helical" evidence="6">
    <location>
        <begin position="180"/>
        <end position="201"/>
    </location>
</feature>